<sequence length="82" mass="9311">MRKDLHVIVYAINETVAPVREKHQDRDLLIGFASLGDSVVCLREVQCKTLYVQHECVVLEDHCLPIPELPMPCVACMALHEK</sequence>
<accession>A0A915JZ32</accession>
<dbReference type="Proteomes" id="UP000887565">
    <property type="component" value="Unplaced"/>
</dbReference>
<evidence type="ECO:0000313" key="1">
    <source>
        <dbReference type="Proteomes" id="UP000887565"/>
    </source>
</evidence>
<keyword evidence="1" id="KW-1185">Reference proteome</keyword>
<reference evidence="2" key="1">
    <citation type="submission" date="2022-11" db="UniProtKB">
        <authorList>
            <consortium name="WormBaseParasite"/>
        </authorList>
    </citation>
    <scope>IDENTIFICATION</scope>
</reference>
<dbReference type="AlphaFoldDB" id="A0A915JZ32"/>
<protein>
    <submittedName>
        <fullName evidence="2">Uncharacterized protein</fullName>
    </submittedName>
</protein>
<dbReference type="WBParaSite" id="nRc.2.0.1.t31751-RA">
    <property type="protein sequence ID" value="nRc.2.0.1.t31751-RA"/>
    <property type="gene ID" value="nRc.2.0.1.g31751"/>
</dbReference>
<name>A0A915JZ32_ROMCU</name>
<organism evidence="1 2">
    <name type="scientific">Romanomermis culicivorax</name>
    <name type="common">Nematode worm</name>
    <dbReference type="NCBI Taxonomy" id="13658"/>
    <lineage>
        <taxon>Eukaryota</taxon>
        <taxon>Metazoa</taxon>
        <taxon>Ecdysozoa</taxon>
        <taxon>Nematoda</taxon>
        <taxon>Enoplea</taxon>
        <taxon>Dorylaimia</taxon>
        <taxon>Mermithida</taxon>
        <taxon>Mermithoidea</taxon>
        <taxon>Mermithidae</taxon>
        <taxon>Romanomermis</taxon>
    </lineage>
</organism>
<evidence type="ECO:0000313" key="2">
    <source>
        <dbReference type="WBParaSite" id="nRc.2.0.1.t31751-RA"/>
    </source>
</evidence>
<proteinExistence type="predicted"/>